<gene>
    <name evidence="1" type="ORF">FF041_27425</name>
</gene>
<dbReference type="SUPFAM" id="SSF53335">
    <property type="entry name" value="S-adenosyl-L-methionine-dependent methyltransferases"/>
    <property type="match status" value="1"/>
</dbReference>
<protein>
    <recommendedName>
        <fullName evidence="3">Macrocin O-methyltransferase</fullName>
    </recommendedName>
</protein>
<organism evidence="1 2">
    <name type="scientific">Streptomyces jumonjinensis</name>
    <dbReference type="NCBI Taxonomy" id="1945"/>
    <lineage>
        <taxon>Bacteria</taxon>
        <taxon>Bacillati</taxon>
        <taxon>Actinomycetota</taxon>
        <taxon>Actinomycetes</taxon>
        <taxon>Kitasatosporales</taxon>
        <taxon>Streptomycetaceae</taxon>
        <taxon>Streptomyces</taxon>
    </lineage>
</organism>
<reference evidence="1 2" key="1">
    <citation type="submission" date="2019-05" db="EMBL/GenBank/DDBJ databases">
        <title>Comparative genomics and metabolomics analyses of clavulanic acid producing Streptomyces species provides insight into specialized metabolism and evolution of beta-lactam biosynthetic gene clusters.</title>
        <authorList>
            <person name="Moore M.A."/>
            <person name="Cruz-Morales P."/>
            <person name="Barona Gomez F."/>
            <person name="Kapil T."/>
        </authorList>
    </citation>
    <scope>NUCLEOTIDE SEQUENCE [LARGE SCALE GENOMIC DNA]</scope>
    <source>
        <strain evidence="1 2">NRRL 5741</strain>
    </source>
</reference>
<dbReference type="PANTHER" id="PTHR40036:SF1">
    <property type="entry name" value="MACROCIN O-METHYLTRANSFERASE"/>
    <property type="match status" value="1"/>
</dbReference>
<evidence type="ECO:0008006" key="3">
    <source>
        <dbReference type="Google" id="ProtNLM"/>
    </source>
</evidence>
<evidence type="ECO:0000313" key="1">
    <source>
        <dbReference type="EMBL" id="MQT03763.1"/>
    </source>
</evidence>
<comment type="caution">
    <text evidence="1">The sequence shown here is derived from an EMBL/GenBank/DDBJ whole genome shotgun (WGS) entry which is preliminary data.</text>
</comment>
<dbReference type="AlphaFoldDB" id="A0A646KNE0"/>
<dbReference type="RefSeq" id="WP_153525286.1">
    <property type="nucleotide sequence ID" value="NZ_JBEPDZ010000041.1"/>
</dbReference>
<name>A0A646KNE0_STRJU</name>
<proteinExistence type="predicted"/>
<dbReference type="EMBL" id="VCLA01000178">
    <property type="protein sequence ID" value="MQT03763.1"/>
    <property type="molecule type" value="Genomic_DNA"/>
</dbReference>
<evidence type="ECO:0000313" key="2">
    <source>
        <dbReference type="Proteomes" id="UP000419138"/>
    </source>
</evidence>
<dbReference type="OrthoDB" id="3826968at2"/>
<accession>A0A646KNE0</accession>
<keyword evidence="2" id="KW-1185">Reference proteome</keyword>
<dbReference type="Pfam" id="PF05711">
    <property type="entry name" value="TylF"/>
    <property type="match status" value="1"/>
</dbReference>
<dbReference type="InterPro" id="IPR008884">
    <property type="entry name" value="TylF_MeTrfase"/>
</dbReference>
<dbReference type="PANTHER" id="PTHR40036">
    <property type="entry name" value="MACROCIN O-METHYLTRANSFERASE"/>
    <property type="match status" value="1"/>
</dbReference>
<sequence length="237" mass="27079">MTAWHETQRFQRKLRRFAAEADPAHHAAHSELFRRYAEYTLIPEEIFCDNLALMRQRLRDLDGTVVECGTWKGGMAAAMLQVGGPERSYHFYDSFAGLPQATPTDGEDAMSWQADTEHPWYYDNLRTDADSFRKLIASFPGDRVHIHEGWFSDTVPHYDGGPIAVLRLDGDWYDSTMVCLEHLYRHVQADGIIILDDYDAWDGCSRAVHDFLSRTGSTARIRRFGPTGVALIHKVDD</sequence>
<dbReference type="InterPro" id="IPR029063">
    <property type="entry name" value="SAM-dependent_MTases_sf"/>
</dbReference>
<dbReference type="Gene3D" id="3.40.50.150">
    <property type="entry name" value="Vaccinia Virus protein VP39"/>
    <property type="match status" value="1"/>
</dbReference>
<dbReference type="Proteomes" id="UP000419138">
    <property type="component" value="Unassembled WGS sequence"/>
</dbReference>